<accession>A0A2T7UC49</accession>
<feature type="domain" description="TonB-dependent receptor plug" evidence="13">
    <location>
        <begin position="123"/>
        <end position="240"/>
    </location>
</feature>
<evidence type="ECO:0000256" key="1">
    <source>
        <dbReference type="ARBA" id="ARBA00004571"/>
    </source>
</evidence>
<keyword evidence="5 10" id="KW-0812">Transmembrane</keyword>
<evidence type="ECO:0000256" key="4">
    <source>
        <dbReference type="ARBA" id="ARBA00022452"/>
    </source>
</evidence>
<evidence type="ECO:0008006" key="16">
    <source>
        <dbReference type="Google" id="ProtNLM"/>
    </source>
</evidence>
<keyword evidence="3 10" id="KW-0813">Transport</keyword>
<dbReference type="InterPro" id="IPR000531">
    <property type="entry name" value="Beta-barrel_TonB"/>
</dbReference>
<evidence type="ECO:0000256" key="6">
    <source>
        <dbReference type="ARBA" id="ARBA00023077"/>
    </source>
</evidence>
<evidence type="ECO:0000256" key="9">
    <source>
        <dbReference type="ARBA" id="ARBA00023237"/>
    </source>
</evidence>
<dbReference type="PANTHER" id="PTHR47234">
    <property type="match status" value="1"/>
</dbReference>
<dbReference type="InterPro" id="IPR036942">
    <property type="entry name" value="Beta-barrel_TonB_sf"/>
</dbReference>
<dbReference type="SUPFAM" id="SSF56935">
    <property type="entry name" value="Porins"/>
    <property type="match status" value="1"/>
</dbReference>
<evidence type="ECO:0000313" key="15">
    <source>
        <dbReference type="Proteomes" id="UP000037507"/>
    </source>
</evidence>
<dbReference type="RefSeq" id="WP_083451184.1">
    <property type="nucleotide sequence ID" value="NZ_LFYT02000016.1"/>
</dbReference>
<keyword evidence="8" id="KW-0675">Receptor</keyword>
<keyword evidence="7 10" id="KW-0472">Membrane</keyword>
<keyword evidence="4 10" id="KW-1134">Transmembrane beta strand</keyword>
<comment type="caution">
    <text evidence="14">The sequence shown here is derived from an EMBL/GenBank/DDBJ whole genome shotgun (WGS) entry which is preliminary data.</text>
</comment>
<dbReference type="PROSITE" id="PS52016">
    <property type="entry name" value="TONB_DEPENDENT_REC_3"/>
    <property type="match status" value="1"/>
</dbReference>
<keyword evidence="9 10" id="KW-0998">Cell outer membrane</keyword>
<keyword evidence="6 11" id="KW-0798">TonB box</keyword>
<feature type="domain" description="TonB-dependent receptor-like beta-barrel" evidence="12">
    <location>
        <begin position="433"/>
        <end position="947"/>
    </location>
</feature>
<protein>
    <recommendedName>
        <fullName evidence="16">TonB-dependent receptor</fullName>
    </recommendedName>
</protein>
<dbReference type="InterPro" id="IPR012910">
    <property type="entry name" value="Plug_dom"/>
</dbReference>
<keyword evidence="15" id="KW-1185">Reference proteome</keyword>
<evidence type="ECO:0000256" key="10">
    <source>
        <dbReference type="PROSITE-ProRule" id="PRU01360"/>
    </source>
</evidence>
<dbReference type="Pfam" id="PF07715">
    <property type="entry name" value="Plug"/>
    <property type="match status" value="1"/>
</dbReference>
<evidence type="ECO:0000259" key="13">
    <source>
        <dbReference type="Pfam" id="PF07715"/>
    </source>
</evidence>
<evidence type="ECO:0000256" key="8">
    <source>
        <dbReference type="ARBA" id="ARBA00023170"/>
    </source>
</evidence>
<dbReference type="OrthoDB" id="9764669at2"/>
<sequence length="986" mass="108403">MVSTVTNMLIAWRERFLAGIPPVQDERSIHPIYVILFYRSKWLIDVLLMKFIFPSHRNIDMPHPQLISTPCVWLSLLSLSPSLHAQTSTGTSYPPVQVVESPLEYRQFDKVEITGSSIVRKAQTQALPVQVYTREELFRSGLRTVAEVLQKLPEMGQMVESGQLTQIVGNYSAASIHGLPNGTLVLVNGLRVAPFGRPTMVGPERSSVDLNTLPMADLDRIEILTDGASSLYGTDAIAGVVNIILRQERRGFEITADKTMPKGGVGQSYNTSLSWGAGEVRRDGYSFLVTAELAQKNELSGADRAYASPGRYTFEQDGKTWVADGPFRTNYTSPAMLQQRATPTSPMRRSNVFYQDGQCIANTLKLTGQPACAQTAYADLGIYPEEDSKRLHARGQWALQNATVFADLLYGQQQSSIGAQFWSASWSDYGQPVGSPGYKAAQAAGLDPANTLLLWRPNLPPIRERHDIENGRVSVGIKGEWNDWSYQSSAYLAQNKATILNQAPSGLFYDSLGLGAWGKWTRPEVLQPLTAGNPLRDELFAFRGDYKALNRGRSDLHAMELRASRALGEIDGKDVLLGVGLDGRKEFLNYEQLNNETLFQQPSFKTSRNIYAAYAELQIPVTADFEINGALRSDKYSDVGTTNNGKLSTRWAITPQWAVRGSVGTGFRAPSLAQVNETANPFSFAQADVQLACNSEQQKIAANLKTETGASGQCFSMNPVVFGNGNSQLRPETSKQESLGLAFVPHANLRLALDLWRVRINDTIRFISEAAILGDPLRYASNYMLMPQSMASQGYTTGDLALYTKQVNVGRSEKSGLDMEIQWRQPTDWGRFNLSAKATYMLRSNDQADATSEQSSDIGRFNAATGTVTPRVQARITGGLTNGAWSTTLVLQHVSGYLDASVLATDVATGTKELVGGKPVRSFTTLDAFASWAIQRNVSLHLGVRNVFDQDAPQTFASSSIQVFGANTRYANLWGRTLQLGMTARF</sequence>
<gene>
    <name evidence="14" type="ORF">H663_012880</name>
</gene>
<evidence type="ECO:0000256" key="2">
    <source>
        <dbReference type="ARBA" id="ARBA00009810"/>
    </source>
</evidence>
<reference evidence="14" key="1">
    <citation type="submission" date="2017-04" db="EMBL/GenBank/DDBJ databases">
        <title>Unexpected and diverse lifestyles within the genus Limnohabitans.</title>
        <authorList>
            <person name="Kasalicky V."/>
            <person name="Mehrshad M."/>
            <person name="Andrei S.-A."/>
            <person name="Salcher M."/>
            <person name="Kratochvilova H."/>
            <person name="Simek K."/>
            <person name="Ghai R."/>
        </authorList>
    </citation>
    <scope>NUCLEOTIDE SEQUENCE [LARGE SCALE GENOMIC DNA]</scope>
    <source>
        <strain evidence="14">II-D5</strain>
    </source>
</reference>
<dbReference type="AlphaFoldDB" id="A0A2T7UC49"/>
<dbReference type="Proteomes" id="UP000037507">
    <property type="component" value="Unassembled WGS sequence"/>
</dbReference>
<dbReference type="Gene3D" id="2.170.130.10">
    <property type="entry name" value="TonB-dependent receptor, plug domain"/>
    <property type="match status" value="1"/>
</dbReference>
<dbReference type="EMBL" id="LFYT02000016">
    <property type="protein sequence ID" value="PVE42263.1"/>
    <property type="molecule type" value="Genomic_DNA"/>
</dbReference>
<evidence type="ECO:0000256" key="7">
    <source>
        <dbReference type="ARBA" id="ARBA00023136"/>
    </source>
</evidence>
<dbReference type="InterPro" id="IPR039426">
    <property type="entry name" value="TonB-dep_rcpt-like"/>
</dbReference>
<evidence type="ECO:0000259" key="12">
    <source>
        <dbReference type="Pfam" id="PF00593"/>
    </source>
</evidence>
<evidence type="ECO:0000313" key="14">
    <source>
        <dbReference type="EMBL" id="PVE42263.1"/>
    </source>
</evidence>
<name>A0A2T7UC49_9BURK</name>
<comment type="subcellular location">
    <subcellularLocation>
        <location evidence="1 10">Cell outer membrane</location>
        <topology evidence="1 10">Multi-pass membrane protein</topology>
    </subcellularLocation>
</comment>
<evidence type="ECO:0000256" key="5">
    <source>
        <dbReference type="ARBA" id="ARBA00022692"/>
    </source>
</evidence>
<organism evidence="14 15">
    <name type="scientific">Limnohabitans planktonicus II-D5</name>
    <dbReference type="NCBI Taxonomy" id="1293045"/>
    <lineage>
        <taxon>Bacteria</taxon>
        <taxon>Pseudomonadati</taxon>
        <taxon>Pseudomonadota</taxon>
        <taxon>Betaproteobacteria</taxon>
        <taxon>Burkholderiales</taxon>
        <taxon>Comamonadaceae</taxon>
        <taxon>Limnohabitans</taxon>
    </lineage>
</organism>
<evidence type="ECO:0000256" key="11">
    <source>
        <dbReference type="RuleBase" id="RU003357"/>
    </source>
</evidence>
<dbReference type="Gene3D" id="2.40.170.20">
    <property type="entry name" value="TonB-dependent receptor, beta-barrel domain"/>
    <property type="match status" value="1"/>
</dbReference>
<dbReference type="PANTHER" id="PTHR47234:SF2">
    <property type="entry name" value="TONB-DEPENDENT RECEPTOR"/>
    <property type="match status" value="1"/>
</dbReference>
<dbReference type="STRING" id="1293045.H663_10965"/>
<dbReference type="InterPro" id="IPR037066">
    <property type="entry name" value="Plug_dom_sf"/>
</dbReference>
<comment type="similarity">
    <text evidence="2 10 11">Belongs to the TonB-dependent receptor family.</text>
</comment>
<proteinExistence type="inferred from homology"/>
<dbReference type="GO" id="GO:0009279">
    <property type="term" value="C:cell outer membrane"/>
    <property type="evidence" value="ECO:0007669"/>
    <property type="project" value="UniProtKB-SubCell"/>
</dbReference>
<evidence type="ECO:0000256" key="3">
    <source>
        <dbReference type="ARBA" id="ARBA00022448"/>
    </source>
</evidence>
<dbReference type="CDD" id="cd01347">
    <property type="entry name" value="ligand_gated_channel"/>
    <property type="match status" value="1"/>
</dbReference>
<dbReference type="Pfam" id="PF00593">
    <property type="entry name" value="TonB_dep_Rec_b-barrel"/>
    <property type="match status" value="1"/>
</dbReference>